<feature type="domain" description="HMA" evidence="5">
    <location>
        <begin position="142"/>
        <end position="208"/>
    </location>
</feature>
<keyword evidence="7" id="KW-1185">Reference proteome</keyword>
<feature type="region of interest" description="Disordered" evidence="3">
    <location>
        <begin position="757"/>
        <end position="790"/>
    </location>
</feature>
<accession>A0A8X8AFE8</accession>
<feature type="transmembrane region" description="Helical" evidence="4">
    <location>
        <begin position="344"/>
        <end position="362"/>
    </location>
</feature>
<evidence type="ECO:0000313" key="7">
    <source>
        <dbReference type="Proteomes" id="UP000886885"/>
    </source>
</evidence>
<keyword evidence="4" id="KW-1133">Transmembrane helix</keyword>
<dbReference type="Pfam" id="PF13837">
    <property type="entry name" value="Myb_DNA-bind_4"/>
    <property type="match status" value="1"/>
</dbReference>
<proteinExistence type="predicted"/>
<feature type="transmembrane region" description="Helical" evidence="4">
    <location>
        <begin position="312"/>
        <end position="332"/>
    </location>
</feature>
<dbReference type="EMBL" id="JAAWWB010000005">
    <property type="protein sequence ID" value="KAG6783393.1"/>
    <property type="molecule type" value="Genomic_DNA"/>
</dbReference>
<dbReference type="InterPro" id="IPR017969">
    <property type="entry name" value="Heavy-metal-associated_CS"/>
</dbReference>
<evidence type="ECO:0000256" key="1">
    <source>
        <dbReference type="ARBA" id="ARBA00022723"/>
    </source>
</evidence>
<dbReference type="GO" id="GO:0046872">
    <property type="term" value="F:metal ion binding"/>
    <property type="evidence" value="ECO:0007669"/>
    <property type="project" value="UniProtKB-KW"/>
</dbReference>
<organism evidence="6 7">
    <name type="scientific">Populus tomentosa</name>
    <name type="common">Chinese white poplar</name>
    <dbReference type="NCBI Taxonomy" id="118781"/>
    <lineage>
        <taxon>Eukaryota</taxon>
        <taxon>Viridiplantae</taxon>
        <taxon>Streptophyta</taxon>
        <taxon>Embryophyta</taxon>
        <taxon>Tracheophyta</taxon>
        <taxon>Spermatophyta</taxon>
        <taxon>Magnoliopsida</taxon>
        <taxon>eudicotyledons</taxon>
        <taxon>Gunneridae</taxon>
        <taxon>Pentapetalae</taxon>
        <taxon>rosids</taxon>
        <taxon>fabids</taxon>
        <taxon>Malpighiales</taxon>
        <taxon>Salicaceae</taxon>
        <taxon>Saliceae</taxon>
        <taxon>Populus</taxon>
    </lineage>
</organism>
<evidence type="ECO:0000256" key="2">
    <source>
        <dbReference type="SAM" id="Coils"/>
    </source>
</evidence>
<evidence type="ECO:0000256" key="4">
    <source>
        <dbReference type="SAM" id="Phobius"/>
    </source>
</evidence>
<protein>
    <recommendedName>
        <fullName evidence="5">HMA domain-containing protein</fullName>
    </recommendedName>
</protein>
<name>A0A8X8AFE8_POPTO</name>
<keyword evidence="4" id="KW-0472">Membrane</keyword>
<dbReference type="PROSITE" id="PS50846">
    <property type="entry name" value="HMA_2"/>
    <property type="match status" value="2"/>
</dbReference>
<feature type="region of interest" description="Disordered" evidence="3">
    <location>
        <begin position="564"/>
        <end position="601"/>
    </location>
</feature>
<comment type="caution">
    <text evidence="6">The sequence shown here is derived from an EMBL/GenBank/DDBJ whole genome shotgun (WGS) entry which is preliminary data.</text>
</comment>
<dbReference type="PANTHER" id="PTHR46327:SF9">
    <property type="entry name" value="MYB_SANT-LIKE DNA-BINDING DOMAIN-CONTAINING PROTEIN"/>
    <property type="match status" value="1"/>
</dbReference>
<keyword evidence="4" id="KW-0812">Transmembrane</keyword>
<dbReference type="Proteomes" id="UP000886885">
    <property type="component" value="Chromosome 3A"/>
</dbReference>
<dbReference type="Pfam" id="PF00403">
    <property type="entry name" value="HMA"/>
    <property type="match status" value="2"/>
</dbReference>
<feature type="domain" description="HMA" evidence="5">
    <location>
        <begin position="217"/>
        <end position="284"/>
    </location>
</feature>
<reference evidence="6" key="1">
    <citation type="journal article" date="2020" name="bioRxiv">
        <title>Hybrid origin of Populus tomentosa Carr. identified through genome sequencing and phylogenomic analysis.</title>
        <authorList>
            <person name="An X."/>
            <person name="Gao K."/>
            <person name="Chen Z."/>
            <person name="Li J."/>
            <person name="Yang X."/>
            <person name="Yang X."/>
            <person name="Zhou J."/>
            <person name="Guo T."/>
            <person name="Zhao T."/>
            <person name="Huang S."/>
            <person name="Miao D."/>
            <person name="Khan W.U."/>
            <person name="Rao P."/>
            <person name="Ye M."/>
            <person name="Lei B."/>
            <person name="Liao W."/>
            <person name="Wang J."/>
            <person name="Ji L."/>
            <person name="Li Y."/>
            <person name="Guo B."/>
            <person name="Mustafa N.S."/>
            <person name="Li S."/>
            <person name="Yun Q."/>
            <person name="Keller S.R."/>
            <person name="Mao J."/>
            <person name="Zhang R."/>
            <person name="Strauss S.H."/>
        </authorList>
    </citation>
    <scope>NUCLEOTIDE SEQUENCE</scope>
    <source>
        <strain evidence="6">GM15</strain>
        <tissue evidence="6">Leaf</tissue>
    </source>
</reference>
<dbReference type="CDD" id="cd00371">
    <property type="entry name" value="HMA"/>
    <property type="match status" value="2"/>
</dbReference>
<keyword evidence="2" id="KW-0175">Coiled coil</keyword>
<evidence type="ECO:0000259" key="5">
    <source>
        <dbReference type="PROSITE" id="PS50846"/>
    </source>
</evidence>
<evidence type="ECO:0000256" key="3">
    <source>
        <dbReference type="SAM" id="MobiDB-lite"/>
    </source>
</evidence>
<dbReference type="InterPro" id="IPR044822">
    <property type="entry name" value="Myb_DNA-bind_4"/>
</dbReference>
<dbReference type="PANTHER" id="PTHR46327">
    <property type="entry name" value="F16F4.11 PROTEIN-RELATED"/>
    <property type="match status" value="1"/>
</dbReference>
<dbReference type="FunFam" id="3.30.70.100:FF:000033">
    <property type="entry name" value="Copper-transporting ATPase HMA5"/>
    <property type="match status" value="1"/>
</dbReference>
<dbReference type="PROSITE" id="PS01047">
    <property type="entry name" value="HMA_1"/>
    <property type="match status" value="1"/>
</dbReference>
<feature type="coiled-coil region" evidence="2">
    <location>
        <begin position="872"/>
        <end position="899"/>
    </location>
</feature>
<sequence>MSRTKLGIFSRIAMIMHRDARTSYYRLIPMSRPELRIFSRLAMNMDRDVQATEIRTLDFINQRSRRKMDVDGRDDLQAPLLQPSGSFLIDIPDEKTQTITFKIGVSSYQGQAAVKYVPEFTSVRIVEAEGFSVSEFPEQDIAVCRLRIKGMTCTSCSNSIECALKMVDGVKKGVVGLDLKEARVHYDPNLTGIDRIIEAVEDAGFEAELSGTAVDVNKSCLKLEGVSSVEDVTNIIQFTLESLEGVNHVEMDLTENRITVTYEPDITGPRSLIHSIQNAGKGTKVYNASLHVTPSGREVGWQQEIRTFRNQFCLGCLFSLPLCILSMVLPMLPPYKNWLDYKMLTIGMLLRWILCTPVQLIFGQRFYVIGGTLNENGCLLAKATHVGSDTTLSQVVRIVETTQLAGAPAQKLADQISKFLVLIASVLVSIEYLLYTYLSFPAINGYLQDTIVFLPSTISDKLHVDHEKENIRILEFRNKCVDMDNSGLRGRFLSDSSGGLLDLESPIHRHQQSQLGHPSLAHQHQMNVMGCFDNDHQPTGLMEMKGSTSKGYLVNFGKGRAASPFNSAHSGDGSEDDDQSFMEDGNGENSTGAKGKQGSPWQRMKWTDNVVRLLISVVACVGDDDTFDGMGGLKRKSGLLQKKGKWKTVSKLMIGKGCHVSPQQCEDKFNDLNKRYKRLNEILGRGTSCRVVENPALMDSMPHLSAKAKDDVRKILSSKHLFYKEICAYHNGQRIPNCQDFDLQGCSLPLERCSKETNGSGGDEVEGNDDSDDDESNNEADNNADENGESVGQLCERIVNEEHAHLCSQSGRQNSFGVEMTAIFQDTNVSPWERKEWIKKQRLQLLEQRVNIKAQAFELEKQQFKWLRYRSKKDKEFERLRLENERKRLENRQSAFQLRQKQLEMGFRSSEPAYDPTSLGIDRVQGRDQIDLGRHH</sequence>
<feature type="compositionally biased region" description="Acidic residues" evidence="3">
    <location>
        <begin position="763"/>
        <end position="788"/>
    </location>
</feature>
<dbReference type="AlphaFoldDB" id="A0A8X8AFE8"/>
<keyword evidence="1" id="KW-0479">Metal-binding</keyword>
<dbReference type="InterPro" id="IPR006121">
    <property type="entry name" value="HMA_dom"/>
</dbReference>
<gene>
    <name evidence="6" type="ORF">POTOM_012840</name>
</gene>
<feature type="transmembrane region" description="Helical" evidence="4">
    <location>
        <begin position="419"/>
        <end position="438"/>
    </location>
</feature>
<evidence type="ECO:0000313" key="6">
    <source>
        <dbReference type="EMBL" id="KAG6783393.1"/>
    </source>
</evidence>
<dbReference type="OrthoDB" id="784295at2759"/>